<feature type="non-terminal residue" evidence="3">
    <location>
        <position position="1"/>
    </location>
</feature>
<comment type="caution">
    <text evidence="3">The sequence shown here is derived from an EMBL/GenBank/DDBJ whole genome shotgun (WGS) entry which is preliminary data.</text>
</comment>
<feature type="compositionally biased region" description="Basic residues" evidence="1">
    <location>
        <begin position="584"/>
        <end position="596"/>
    </location>
</feature>
<feature type="region of interest" description="Disordered" evidence="1">
    <location>
        <begin position="700"/>
        <end position="779"/>
    </location>
</feature>
<feature type="compositionally biased region" description="Polar residues" evidence="1">
    <location>
        <begin position="335"/>
        <end position="344"/>
    </location>
</feature>
<dbReference type="AlphaFoldDB" id="A0AAW0VZX0"/>
<name>A0AAW0VZX0_CHEQU</name>
<feature type="region of interest" description="Disordered" evidence="1">
    <location>
        <begin position="474"/>
        <end position="504"/>
    </location>
</feature>
<organism evidence="3 4">
    <name type="scientific">Cherax quadricarinatus</name>
    <name type="common">Australian red claw crayfish</name>
    <dbReference type="NCBI Taxonomy" id="27406"/>
    <lineage>
        <taxon>Eukaryota</taxon>
        <taxon>Metazoa</taxon>
        <taxon>Ecdysozoa</taxon>
        <taxon>Arthropoda</taxon>
        <taxon>Crustacea</taxon>
        <taxon>Multicrustacea</taxon>
        <taxon>Malacostraca</taxon>
        <taxon>Eumalacostraca</taxon>
        <taxon>Eucarida</taxon>
        <taxon>Decapoda</taxon>
        <taxon>Pleocyemata</taxon>
        <taxon>Astacidea</taxon>
        <taxon>Parastacoidea</taxon>
        <taxon>Parastacidae</taxon>
        <taxon>Cherax</taxon>
    </lineage>
</organism>
<feature type="region of interest" description="Disordered" evidence="1">
    <location>
        <begin position="255"/>
        <end position="377"/>
    </location>
</feature>
<sequence length="779" mass="86791">TGPKSRQISHDLGQINCQISHDSVAVNRPTPHDCGTDRLIIHDSIPTSRPMSHDSIPTSRPMSHDSIPTSRPMSHDSILTSRPMSHDSIPTSRPMSHDSIPTNRPMSHDSVPTSRPMSHDSIPTSRPMSHDSIPTSRPMSQDTVPMNHHVSCEIGSLTHQYYYEIPPLTRHMSHEPSPPVSPALLQRHCSIPPVLQSPVFRPRPVSSPATTHSLKALQVLGETACVVNSSQFYPGRLVSTCFGTSFSSACTLGGRPFSRTSSREHPVPPVPTHRPRTPMSMGHHAVHHPGRPLSLAMSSTSPCPDITSPASVTSEASSRAGRRRRGPGLLVGRTSWLSRTSSARKSNRQARRPKKPLQLQRQQELQNEELDERVPGRAGRVLIPQDYQQEDHSSAPQTNSVVFVPPQRRQSSGTIKLHQTLLRRLEVPEIRTAHAHLLMPLNQPVGSHMVNGRSQKAAQLVRSMLEDEEQVGDEVVNDTASEPGGAKFTVKPGKKPRSEPSTARLNLRATKNPELILRALGVIAKLGRSRQEQPVNEAANERVITQLLLQDLAQRKSGQGSRVGSAESLVESIVSSRGSNGATKRVRRVRRKKSQKRQPALPAYPSWKRAPRLRSPRGNGFTNPLNHQLEALLRIDDLRSWIQELESSRSHRYQTLYSDYDDYYDDHNNLLDQANGDITQKGYEKKKARLLQPYVIRDPNQGGLAEAASPSTRSRRRAQRRVTRNESRYHSEVRQEAVKEALAQYQSRPKNLPLPSKRSSVMTSVMSSRSPDRHHRDSG</sequence>
<keyword evidence="4" id="KW-1185">Reference proteome</keyword>
<dbReference type="Proteomes" id="UP001445076">
    <property type="component" value="Unassembled WGS sequence"/>
</dbReference>
<feature type="domain" description="DMAP1-binding" evidence="2">
    <location>
        <begin position="652"/>
        <end position="766"/>
    </location>
</feature>
<proteinExistence type="predicted"/>
<gene>
    <name evidence="3" type="ORF">OTU49_012115</name>
</gene>
<dbReference type="PROSITE" id="PS51912">
    <property type="entry name" value="DMAP1_BIND"/>
    <property type="match status" value="1"/>
</dbReference>
<evidence type="ECO:0000256" key="1">
    <source>
        <dbReference type="SAM" id="MobiDB-lite"/>
    </source>
</evidence>
<dbReference type="InterPro" id="IPR010506">
    <property type="entry name" value="DMAP1-bd"/>
</dbReference>
<evidence type="ECO:0000313" key="3">
    <source>
        <dbReference type="EMBL" id="KAK8722908.1"/>
    </source>
</evidence>
<feature type="region of interest" description="Disordered" evidence="1">
    <location>
        <begin position="42"/>
        <end position="143"/>
    </location>
</feature>
<feature type="compositionally biased region" description="Basic and acidic residues" evidence="1">
    <location>
        <begin position="723"/>
        <end position="739"/>
    </location>
</feature>
<dbReference type="Pfam" id="PF06464">
    <property type="entry name" value="DMAP_binding"/>
    <property type="match status" value="1"/>
</dbReference>
<evidence type="ECO:0000259" key="2">
    <source>
        <dbReference type="PROSITE" id="PS51912"/>
    </source>
</evidence>
<feature type="compositionally biased region" description="Basic and acidic residues" evidence="1">
    <location>
        <begin position="770"/>
        <end position="779"/>
    </location>
</feature>
<feature type="non-terminal residue" evidence="3">
    <location>
        <position position="779"/>
    </location>
</feature>
<feature type="compositionally biased region" description="Low complexity" evidence="1">
    <location>
        <begin position="756"/>
        <end position="769"/>
    </location>
</feature>
<feature type="compositionally biased region" description="Polar residues" evidence="1">
    <location>
        <begin position="45"/>
        <end position="143"/>
    </location>
</feature>
<evidence type="ECO:0000313" key="4">
    <source>
        <dbReference type="Proteomes" id="UP001445076"/>
    </source>
</evidence>
<feature type="compositionally biased region" description="Basic residues" evidence="1">
    <location>
        <begin position="713"/>
        <end position="722"/>
    </location>
</feature>
<feature type="compositionally biased region" description="Polar residues" evidence="1">
    <location>
        <begin position="296"/>
        <end position="315"/>
    </location>
</feature>
<feature type="compositionally biased region" description="Low complexity" evidence="1">
    <location>
        <begin position="356"/>
        <end position="365"/>
    </location>
</feature>
<accession>A0AAW0VZX0</accession>
<dbReference type="EMBL" id="JARKIK010000093">
    <property type="protein sequence ID" value="KAK8722908.1"/>
    <property type="molecule type" value="Genomic_DNA"/>
</dbReference>
<dbReference type="SMART" id="SM01137">
    <property type="entry name" value="DMAP_binding"/>
    <property type="match status" value="1"/>
</dbReference>
<feature type="region of interest" description="Disordered" evidence="1">
    <location>
        <begin position="574"/>
        <end position="602"/>
    </location>
</feature>
<feature type="compositionally biased region" description="Basic residues" evidence="1">
    <location>
        <begin position="345"/>
        <end position="355"/>
    </location>
</feature>
<protein>
    <recommendedName>
        <fullName evidence="2">DMAP1-binding domain-containing protein</fullName>
    </recommendedName>
</protein>
<reference evidence="3 4" key="1">
    <citation type="journal article" date="2024" name="BMC Genomics">
        <title>Genome assembly of redclaw crayfish (Cherax quadricarinatus) provides insights into its immune adaptation and hypoxia tolerance.</title>
        <authorList>
            <person name="Liu Z."/>
            <person name="Zheng J."/>
            <person name="Li H."/>
            <person name="Fang K."/>
            <person name="Wang S."/>
            <person name="He J."/>
            <person name="Zhou D."/>
            <person name="Weng S."/>
            <person name="Chi M."/>
            <person name="Gu Z."/>
            <person name="He J."/>
            <person name="Li F."/>
            <person name="Wang M."/>
        </authorList>
    </citation>
    <scope>NUCLEOTIDE SEQUENCE [LARGE SCALE GENOMIC DNA]</scope>
    <source>
        <strain evidence="3">ZL_2023a</strain>
    </source>
</reference>